<name>A0A226EU57_FOLCA</name>
<dbReference type="Proteomes" id="UP000198287">
    <property type="component" value="Unassembled WGS sequence"/>
</dbReference>
<dbReference type="Gene3D" id="3.40.50.1820">
    <property type="entry name" value="alpha/beta hydrolase"/>
    <property type="match status" value="1"/>
</dbReference>
<evidence type="ECO:0000256" key="1">
    <source>
        <dbReference type="ARBA" id="ARBA00038097"/>
    </source>
</evidence>
<dbReference type="AlphaFoldDB" id="A0A226EU57"/>
<comment type="similarity">
    <text evidence="1">Belongs to the peptidase S33 family. ABHD4/ABHD5 subfamily.</text>
</comment>
<comment type="caution">
    <text evidence="3">The sequence shown here is derived from an EMBL/GenBank/DDBJ whole genome shotgun (WGS) entry which is preliminary data.</text>
</comment>
<gene>
    <name evidence="3" type="ORF">Fcan01_04754</name>
</gene>
<keyword evidence="4" id="KW-1185">Reference proteome</keyword>
<dbReference type="GO" id="GO:0006654">
    <property type="term" value="P:phosphatidic acid biosynthetic process"/>
    <property type="evidence" value="ECO:0007669"/>
    <property type="project" value="TreeGrafter"/>
</dbReference>
<organism evidence="3 4">
    <name type="scientific">Folsomia candida</name>
    <name type="common">Springtail</name>
    <dbReference type="NCBI Taxonomy" id="158441"/>
    <lineage>
        <taxon>Eukaryota</taxon>
        <taxon>Metazoa</taxon>
        <taxon>Ecdysozoa</taxon>
        <taxon>Arthropoda</taxon>
        <taxon>Hexapoda</taxon>
        <taxon>Collembola</taxon>
        <taxon>Entomobryomorpha</taxon>
        <taxon>Isotomoidea</taxon>
        <taxon>Isotomidae</taxon>
        <taxon>Proisotominae</taxon>
        <taxon>Folsomia</taxon>
    </lineage>
</organism>
<dbReference type="EMBL" id="LNIX01000002">
    <property type="protein sequence ID" value="OXA60351.1"/>
    <property type="molecule type" value="Genomic_DNA"/>
</dbReference>
<keyword evidence="3" id="KW-0378">Hydrolase</keyword>
<dbReference type="InterPro" id="IPR000073">
    <property type="entry name" value="AB_hydrolase_1"/>
</dbReference>
<evidence type="ECO:0000259" key="2">
    <source>
        <dbReference type="Pfam" id="PF00561"/>
    </source>
</evidence>
<dbReference type="GO" id="GO:0055088">
    <property type="term" value="P:lipid homeostasis"/>
    <property type="evidence" value="ECO:0007669"/>
    <property type="project" value="TreeGrafter"/>
</dbReference>
<feature type="domain" description="AB hydrolase-1" evidence="2">
    <location>
        <begin position="45"/>
        <end position="111"/>
    </location>
</feature>
<dbReference type="Pfam" id="PF00561">
    <property type="entry name" value="Abhydrolase_1"/>
    <property type="match status" value="1"/>
</dbReference>
<dbReference type="GO" id="GO:0052689">
    <property type="term" value="F:carboxylic ester hydrolase activity"/>
    <property type="evidence" value="ECO:0007669"/>
    <property type="project" value="TreeGrafter"/>
</dbReference>
<evidence type="ECO:0000313" key="3">
    <source>
        <dbReference type="EMBL" id="OXA60351.1"/>
    </source>
</evidence>
<dbReference type="GO" id="GO:0042171">
    <property type="term" value="F:lysophosphatidic acid acyltransferase activity"/>
    <property type="evidence" value="ECO:0007669"/>
    <property type="project" value="TreeGrafter"/>
</dbReference>
<accession>A0A226EU57</accession>
<reference evidence="3 4" key="1">
    <citation type="submission" date="2015-12" db="EMBL/GenBank/DDBJ databases">
        <title>The genome of Folsomia candida.</title>
        <authorList>
            <person name="Faddeeva A."/>
            <person name="Derks M.F."/>
            <person name="Anvar Y."/>
            <person name="Smit S."/>
            <person name="Van Straalen N."/>
            <person name="Roelofs D."/>
        </authorList>
    </citation>
    <scope>NUCLEOTIDE SEQUENCE [LARGE SCALE GENOMIC DNA]</scope>
    <source>
        <strain evidence="3 4">VU population</strain>
        <tissue evidence="3">Whole body</tissue>
    </source>
</reference>
<dbReference type="PANTHER" id="PTHR42886:SF29">
    <property type="entry name" value="PUMMELIG, ISOFORM A"/>
    <property type="match status" value="1"/>
</dbReference>
<sequence length="287" mass="32916">MKTFGRWSLMSTLKEFQSSLFTGFYSDGEVGLQILIHLLEIIQWFGRSSRPPQLLPSDWVDTLEQWRLYLKIDKMVLVGFSVGGYIAAKYTIKYPHGVAHLILADPWGFAPIPEPIPSIAQYRTPFWIKYISLGSKYFDVWWMHIRLPGPIIGLEVLSRSMYADFIGKYVVLGVGGVDAFRKYMLYCNVGLPMGEAAYREIMSSIVYAKEPLHDKMHLIRKDIGVTYIYGESSFMPHLDLGDIFNARGFDDGIKVYEFPNSGHDVFLDRRVHFNNLVNEIAAKIIKL</sequence>
<evidence type="ECO:0000313" key="4">
    <source>
        <dbReference type="Proteomes" id="UP000198287"/>
    </source>
</evidence>
<protein>
    <submittedName>
        <fullName evidence="3">Abhydrolase domain-containing protein 4</fullName>
    </submittedName>
</protein>
<proteinExistence type="inferred from homology"/>
<dbReference type="OrthoDB" id="7457040at2759"/>
<dbReference type="PANTHER" id="PTHR42886">
    <property type="entry name" value="RE40534P-RELATED"/>
    <property type="match status" value="1"/>
</dbReference>
<dbReference type="InterPro" id="IPR029058">
    <property type="entry name" value="AB_hydrolase_fold"/>
</dbReference>
<dbReference type="SUPFAM" id="SSF53474">
    <property type="entry name" value="alpha/beta-Hydrolases"/>
    <property type="match status" value="1"/>
</dbReference>